<dbReference type="EMBL" id="RSKH01000010">
    <property type="protein sequence ID" value="MII80592.1"/>
    <property type="molecule type" value="Genomic_DNA"/>
</dbReference>
<reference evidence="1" key="1">
    <citation type="submission" date="2018-08" db="EMBL/GenBank/DDBJ databases">
        <authorList>
            <consortium name="GenomeTrakr network: Whole genome sequencing for foodborne pathogen traceback"/>
        </authorList>
    </citation>
    <scope>NUCLEOTIDE SEQUENCE [LARGE SCALE GENOMIC DNA]</scope>
    <source>
        <strain evidence="1">FDA00003943</strain>
    </source>
</reference>
<proteinExistence type="predicted"/>
<dbReference type="AlphaFoldDB" id="A0A6C8YED1"/>
<name>A0A6C8YED1_SALER</name>
<sequence>MSVVLQVACAFVYPSHIGVYAPGDFLTCRFHATRIIQEIKGVNCFAIQSAINGCASRLG</sequence>
<evidence type="ECO:0000313" key="1">
    <source>
        <dbReference type="EMBL" id="MII80592.1"/>
    </source>
</evidence>
<protein>
    <submittedName>
        <fullName evidence="1">Uncharacterized protein</fullName>
    </submittedName>
</protein>
<accession>A0A6C8YED1</accession>
<organism evidence="1">
    <name type="scientific">Salmonella enterica subsp. salamae</name>
    <dbReference type="NCBI Taxonomy" id="59202"/>
    <lineage>
        <taxon>Bacteria</taxon>
        <taxon>Pseudomonadati</taxon>
        <taxon>Pseudomonadota</taxon>
        <taxon>Gammaproteobacteria</taxon>
        <taxon>Enterobacterales</taxon>
        <taxon>Enterobacteriaceae</taxon>
        <taxon>Salmonella</taxon>
    </lineage>
</organism>
<gene>
    <name evidence="1" type="ORF">AIF45_16255</name>
</gene>
<dbReference type="Proteomes" id="UP000885342">
    <property type="component" value="Unassembled WGS sequence"/>
</dbReference>
<comment type="caution">
    <text evidence="1">The sequence shown here is derived from an EMBL/GenBank/DDBJ whole genome shotgun (WGS) entry which is preliminary data.</text>
</comment>